<gene>
    <name evidence="1" type="ORF">C5O23_08995</name>
</gene>
<evidence type="ECO:0000313" key="2">
    <source>
        <dbReference type="Proteomes" id="UP000244905"/>
    </source>
</evidence>
<dbReference type="EMBL" id="PUEC01000019">
    <property type="protein sequence ID" value="PWB01676.1"/>
    <property type="molecule type" value="Genomic_DNA"/>
</dbReference>
<keyword evidence="2" id="KW-1185">Reference proteome</keyword>
<accession>A0A2V1IM08</accession>
<protein>
    <submittedName>
        <fullName evidence="1">Uncharacterized protein</fullName>
    </submittedName>
</protein>
<dbReference type="AlphaFoldDB" id="A0A2V1IM08"/>
<name>A0A2V1IM08_9BACT</name>
<sequence>MVDEIMCLDLPVEEREQVMRDNCDQILERSYTNKFDQDAINARRAEYANVGIQVAELEKQLAEIRAEYKGKIKPLVERMSGILEEIKSGGEWVTTDVFLFKDFESGMAAIYAPDGHLLEKRPLTPGEKQPTIMSAIRNFRTGTDD</sequence>
<comment type="caution">
    <text evidence="1">The sequence shown here is derived from an EMBL/GenBank/DDBJ whole genome shotgun (WGS) entry which is preliminary data.</text>
</comment>
<reference evidence="2" key="1">
    <citation type="submission" date="2018-02" db="EMBL/GenBank/DDBJ databases">
        <authorList>
            <person name="Clavel T."/>
            <person name="Strowig T."/>
        </authorList>
    </citation>
    <scope>NUCLEOTIDE SEQUENCE [LARGE SCALE GENOMIC DNA]</scope>
    <source>
        <strain evidence="2">DSM 103720</strain>
    </source>
</reference>
<organism evidence="1 2">
    <name type="scientific">Duncaniella muris</name>
    <dbReference type="NCBI Taxonomy" id="2094150"/>
    <lineage>
        <taxon>Bacteria</taxon>
        <taxon>Pseudomonadati</taxon>
        <taxon>Bacteroidota</taxon>
        <taxon>Bacteroidia</taxon>
        <taxon>Bacteroidales</taxon>
        <taxon>Muribaculaceae</taxon>
        <taxon>Duncaniella</taxon>
    </lineage>
</organism>
<evidence type="ECO:0000313" key="1">
    <source>
        <dbReference type="EMBL" id="PWB01676.1"/>
    </source>
</evidence>
<proteinExistence type="predicted"/>
<dbReference type="Proteomes" id="UP000244905">
    <property type="component" value="Unassembled WGS sequence"/>
</dbReference>